<evidence type="ECO:0000256" key="2">
    <source>
        <dbReference type="ARBA" id="ARBA00023242"/>
    </source>
</evidence>
<proteinExistence type="predicted"/>
<dbReference type="SMART" id="SM00066">
    <property type="entry name" value="GAL4"/>
    <property type="match status" value="1"/>
</dbReference>
<accession>A0AAD9EQH5</accession>
<dbReference type="GO" id="GO:0045944">
    <property type="term" value="P:positive regulation of transcription by RNA polymerase II"/>
    <property type="evidence" value="ECO:0007669"/>
    <property type="project" value="TreeGrafter"/>
</dbReference>
<dbReference type="Pfam" id="PF11951">
    <property type="entry name" value="Fungal_trans_2"/>
    <property type="match status" value="1"/>
</dbReference>
<dbReference type="InterPro" id="IPR036864">
    <property type="entry name" value="Zn2-C6_fun-type_DNA-bd_sf"/>
</dbReference>
<dbReference type="PANTHER" id="PTHR37534:SF51">
    <property type="entry name" value="ACRIFLAVINE SENSITIVITY CONTROL PROTEIN ACR-2"/>
    <property type="match status" value="1"/>
</dbReference>
<keyword evidence="5" id="KW-1185">Reference proteome</keyword>
<dbReference type="GO" id="GO:0000981">
    <property type="term" value="F:DNA-binding transcription factor activity, RNA polymerase II-specific"/>
    <property type="evidence" value="ECO:0007669"/>
    <property type="project" value="InterPro"/>
</dbReference>
<dbReference type="SUPFAM" id="SSF57701">
    <property type="entry name" value="Zn2/Cys6 DNA-binding domain"/>
    <property type="match status" value="1"/>
</dbReference>
<dbReference type="PANTHER" id="PTHR37534">
    <property type="entry name" value="TRANSCRIPTIONAL ACTIVATOR PROTEIN UGA3"/>
    <property type="match status" value="1"/>
</dbReference>
<evidence type="ECO:0000259" key="3">
    <source>
        <dbReference type="PROSITE" id="PS50048"/>
    </source>
</evidence>
<evidence type="ECO:0000256" key="1">
    <source>
        <dbReference type="ARBA" id="ARBA00004123"/>
    </source>
</evidence>
<dbReference type="CDD" id="cd00067">
    <property type="entry name" value="GAL4"/>
    <property type="match status" value="1"/>
</dbReference>
<dbReference type="PROSITE" id="PS00463">
    <property type="entry name" value="ZN2_CY6_FUNGAL_1"/>
    <property type="match status" value="1"/>
</dbReference>
<dbReference type="Pfam" id="PF00172">
    <property type="entry name" value="Zn_clus"/>
    <property type="match status" value="1"/>
</dbReference>
<dbReference type="EMBL" id="JAQOWY010000005">
    <property type="protein sequence ID" value="KAK1856818.1"/>
    <property type="molecule type" value="Genomic_DNA"/>
</dbReference>
<evidence type="ECO:0000313" key="5">
    <source>
        <dbReference type="Proteomes" id="UP001243330"/>
    </source>
</evidence>
<dbReference type="InterPro" id="IPR001138">
    <property type="entry name" value="Zn2Cys6_DnaBD"/>
</dbReference>
<dbReference type="GO" id="GO:0008270">
    <property type="term" value="F:zinc ion binding"/>
    <property type="evidence" value="ECO:0007669"/>
    <property type="project" value="InterPro"/>
</dbReference>
<organism evidence="4 5">
    <name type="scientific">Colletotrichum chrysophilum</name>
    <dbReference type="NCBI Taxonomy" id="1836956"/>
    <lineage>
        <taxon>Eukaryota</taxon>
        <taxon>Fungi</taxon>
        <taxon>Dikarya</taxon>
        <taxon>Ascomycota</taxon>
        <taxon>Pezizomycotina</taxon>
        <taxon>Sordariomycetes</taxon>
        <taxon>Hypocreomycetidae</taxon>
        <taxon>Glomerellales</taxon>
        <taxon>Glomerellaceae</taxon>
        <taxon>Colletotrichum</taxon>
        <taxon>Colletotrichum gloeosporioides species complex</taxon>
    </lineage>
</organism>
<feature type="domain" description="Zn(2)-C6 fungal-type" evidence="3">
    <location>
        <begin position="7"/>
        <end position="35"/>
    </location>
</feature>
<reference evidence="4" key="1">
    <citation type="submission" date="2023-01" db="EMBL/GenBank/DDBJ databases">
        <title>Colletotrichum chrysophilum M932 genome sequence.</title>
        <authorList>
            <person name="Baroncelli R."/>
        </authorList>
    </citation>
    <scope>NUCLEOTIDE SEQUENCE</scope>
    <source>
        <strain evidence="4">M932</strain>
    </source>
</reference>
<protein>
    <recommendedName>
        <fullName evidence="3">Zn(2)-C6 fungal-type domain-containing protein</fullName>
    </recommendedName>
</protein>
<comment type="caution">
    <text evidence="4">The sequence shown here is derived from an EMBL/GenBank/DDBJ whole genome shotgun (WGS) entry which is preliminary data.</text>
</comment>
<dbReference type="PROSITE" id="PS50048">
    <property type="entry name" value="ZN2_CY6_FUNGAL_2"/>
    <property type="match status" value="1"/>
</dbReference>
<dbReference type="GO" id="GO:0005634">
    <property type="term" value="C:nucleus"/>
    <property type="evidence" value="ECO:0007669"/>
    <property type="project" value="UniProtKB-SubCell"/>
</dbReference>
<dbReference type="Proteomes" id="UP001243330">
    <property type="component" value="Unassembled WGS sequence"/>
</dbReference>
<gene>
    <name evidence="4" type="ORF">CCHR01_00581</name>
</gene>
<dbReference type="InterPro" id="IPR021858">
    <property type="entry name" value="Fun_TF"/>
</dbReference>
<comment type="subcellular location">
    <subcellularLocation>
        <location evidence="1">Nucleus</location>
    </subcellularLocation>
</comment>
<dbReference type="GO" id="GO:0000976">
    <property type="term" value="F:transcription cis-regulatory region binding"/>
    <property type="evidence" value="ECO:0007669"/>
    <property type="project" value="TreeGrafter"/>
</dbReference>
<name>A0AAD9EQH5_9PEZI</name>
<dbReference type="AlphaFoldDB" id="A0AAD9EQH5"/>
<keyword evidence="2" id="KW-0539">Nucleus</keyword>
<evidence type="ECO:0000313" key="4">
    <source>
        <dbReference type="EMBL" id="KAK1856818.1"/>
    </source>
</evidence>
<dbReference type="Gene3D" id="4.10.240.10">
    <property type="entry name" value="Zn(2)-C6 fungal-type DNA-binding domain"/>
    <property type="match status" value="1"/>
</dbReference>
<sequence length="539" mass="59202">MSAKPRACHNCRRSRLKCDRSLPHCLKCTSKGQSCLGYGVLLRWETGMASRGKMAGVTSANMNKIQRGDTTSTLQAAWPPIVSANQPPFASSKPNSPRSLIDPLAQDLDYRARRYLNYFASDVCRDFVLYDTPNDNPFRHLIAMAYQQPIMLQAIIASSALHMSNACQRSSSSLSTLTTRAPTQSSTSLAGSLSIGPYTTSHPETFQDALRAKQRALCLLKSALENMASVDVDVILAVVLLLIGFELIDSGRSRWIFHINGARTIIEKLIAFGPETATALSPLRSWLVSNCLVYDLLGSSFANSHLPHSGGLSTTTMSLLQDAEGNHCSSFPAALLPLIQAGAELLKMNDVSMFPGSLINSGQQDALHLLQAAKSFDPAVWAITLQPRSPADDLLHRTIIASAHKAAVCVYLSRIILALWPSTGLPDDLEVLAAEIITHLSNMHPGDALFTATAWPAFIAGLETADPANHAWVVRRFQELWEMEPWGVTRDALEALRTIWDGRRNANLVTSNNNQFCEEEENWTWIHKLKNMGIDWLIA</sequence>